<keyword evidence="7 11" id="KW-0472">Membrane</keyword>
<evidence type="ECO:0000259" key="13">
    <source>
        <dbReference type="PROSITE" id="PS50853"/>
    </source>
</evidence>
<dbReference type="FunFam" id="2.60.40.10:FF:000028">
    <property type="entry name" value="Neuronal cell adhesion molecule"/>
    <property type="match status" value="1"/>
</dbReference>
<keyword evidence="5" id="KW-0130">Cell adhesion</keyword>
<feature type="region of interest" description="Disordered" evidence="10">
    <location>
        <begin position="774"/>
        <end position="832"/>
    </location>
</feature>
<evidence type="ECO:0008006" key="16">
    <source>
        <dbReference type="Google" id="ProtNLM"/>
    </source>
</evidence>
<dbReference type="PANTHER" id="PTHR13817">
    <property type="entry name" value="TITIN"/>
    <property type="match status" value="1"/>
</dbReference>
<evidence type="ECO:0000256" key="7">
    <source>
        <dbReference type="ARBA" id="ARBA00023136"/>
    </source>
</evidence>
<evidence type="ECO:0000313" key="14">
    <source>
        <dbReference type="EMBL" id="CAL4146593.1"/>
    </source>
</evidence>
<dbReference type="Proteomes" id="UP001497623">
    <property type="component" value="Unassembled WGS sequence"/>
</dbReference>
<evidence type="ECO:0000313" key="15">
    <source>
        <dbReference type="Proteomes" id="UP001497623"/>
    </source>
</evidence>
<keyword evidence="9" id="KW-0393">Immunoglobulin domain</keyword>
<feature type="region of interest" description="Disordered" evidence="10">
    <location>
        <begin position="871"/>
        <end position="891"/>
    </location>
</feature>
<keyword evidence="15" id="KW-1185">Reference proteome</keyword>
<evidence type="ECO:0000256" key="11">
    <source>
        <dbReference type="SAM" id="Phobius"/>
    </source>
</evidence>
<organism evidence="14 15">
    <name type="scientific">Meganyctiphanes norvegica</name>
    <name type="common">Northern krill</name>
    <name type="synonym">Thysanopoda norvegica</name>
    <dbReference type="NCBI Taxonomy" id="48144"/>
    <lineage>
        <taxon>Eukaryota</taxon>
        <taxon>Metazoa</taxon>
        <taxon>Ecdysozoa</taxon>
        <taxon>Arthropoda</taxon>
        <taxon>Crustacea</taxon>
        <taxon>Multicrustacea</taxon>
        <taxon>Malacostraca</taxon>
        <taxon>Eumalacostraca</taxon>
        <taxon>Eucarida</taxon>
        <taxon>Euphausiacea</taxon>
        <taxon>Euphausiidae</taxon>
        <taxon>Meganyctiphanes</taxon>
    </lineage>
</organism>
<feature type="domain" description="Ig-like" evidence="12">
    <location>
        <begin position="336"/>
        <end position="437"/>
    </location>
</feature>
<feature type="region of interest" description="Disordered" evidence="10">
    <location>
        <begin position="33"/>
        <end position="60"/>
    </location>
</feature>
<dbReference type="SMART" id="SM00408">
    <property type="entry name" value="IGc2"/>
    <property type="match status" value="1"/>
</dbReference>
<dbReference type="Pfam" id="PF25059">
    <property type="entry name" value="FN3_DSCAM-DSCAML_C"/>
    <property type="match status" value="1"/>
</dbReference>
<dbReference type="InterPro" id="IPR003961">
    <property type="entry name" value="FN3_dom"/>
</dbReference>
<feature type="non-terminal residue" evidence="14">
    <location>
        <position position="1"/>
    </location>
</feature>
<dbReference type="GO" id="GO:0009653">
    <property type="term" value="P:anatomical structure morphogenesis"/>
    <property type="evidence" value="ECO:0007669"/>
    <property type="project" value="UniProtKB-ARBA"/>
</dbReference>
<evidence type="ECO:0000256" key="10">
    <source>
        <dbReference type="SAM" id="MobiDB-lite"/>
    </source>
</evidence>
<reference evidence="14 15" key="1">
    <citation type="submission" date="2024-05" db="EMBL/GenBank/DDBJ databases">
        <authorList>
            <person name="Wallberg A."/>
        </authorList>
    </citation>
    <scope>NUCLEOTIDE SEQUENCE [LARGE SCALE GENOMIC DNA]</scope>
</reference>
<dbReference type="InterPro" id="IPR056754">
    <property type="entry name" value="DSCAM/DSCAML_C"/>
</dbReference>
<dbReference type="PANTHER" id="PTHR13817:SF73">
    <property type="entry name" value="FIBRONECTIN TYPE-III DOMAIN-CONTAINING PROTEIN"/>
    <property type="match status" value="1"/>
</dbReference>
<keyword evidence="2 11" id="KW-0812">Transmembrane</keyword>
<feature type="domain" description="Fibronectin type-III" evidence="13">
    <location>
        <begin position="257"/>
        <end position="348"/>
    </location>
</feature>
<keyword evidence="4" id="KW-0677">Repeat</keyword>
<dbReference type="GO" id="GO:0030154">
    <property type="term" value="P:cell differentiation"/>
    <property type="evidence" value="ECO:0007669"/>
    <property type="project" value="UniProtKB-ARBA"/>
</dbReference>
<keyword evidence="6 11" id="KW-1133">Transmembrane helix</keyword>
<feature type="domain" description="Fibronectin type-III" evidence="13">
    <location>
        <begin position="155"/>
        <end position="253"/>
    </location>
</feature>
<evidence type="ECO:0000256" key="9">
    <source>
        <dbReference type="ARBA" id="ARBA00023319"/>
    </source>
</evidence>
<feature type="region of interest" description="Disordered" evidence="10">
    <location>
        <begin position="529"/>
        <end position="548"/>
    </location>
</feature>
<dbReference type="InterPro" id="IPR007110">
    <property type="entry name" value="Ig-like_dom"/>
</dbReference>
<dbReference type="Gene3D" id="2.60.40.10">
    <property type="entry name" value="Immunoglobulins"/>
    <property type="match status" value="6"/>
</dbReference>
<evidence type="ECO:0000259" key="12">
    <source>
        <dbReference type="PROSITE" id="PS50835"/>
    </source>
</evidence>
<dbReference type="GO" id="GO:0007155">
    <property type="term" value="P:cell adhesion"/>
    <property type="evidence" value="ECO:0007669"/>
    <property type="project" value="UniProtKB-KW"/>
</dbReference>
<feature type="compositionally biased region" description="Low complexity" evidence="10">
    <location>
        <begin position="818"/>
        <end position="828"/>
    </location>
</feature>
<evidence type="ECO:0000256" key="1">
    <source>
        <dbReference type="ARBA" id="ARBA00004167"/>
    </source>
</evidence>
<dbReference type="InterPro" id="IPR050964">
    <property type="entry name" value="Striated_Muscle_Regulatory"/>
</dbReference>
<dbReference type="SMART" id="SM00409">
    <property type="entry name" value="IG"/>
    <property type="match status" value="1"/>
</dbReference>
<gene>
    <name evidence="14" type="ORF">MNOR_LOCUS29890</name>
</gene>
<dbReference type="InterPro" id="IPR013098">
    <property type="entry name" value="Ig_I-set"/>
</dbReference>
<feature type="transmembrane region" description="Helical" evidence="11">
    <location>
        <begin position="662"/>
        <end position="684"/>
    </location>
</feature>
<dbReference type="PROSITE" id="PS50853">
    <property type="entry name" value="FN3"/>
    <property type="match status" value="5"/>
</dbReference>
<feature type="domain" description="Fibronectin type-III" evidence="13">
    <location>
        <begin position="541"/>
        <end position="635"/>
    </location>
</feature>
<dbReference type="AlphaFoldDB" id="A0AAV2S0J7"/>
<feature type="compositionally biased region" description="Polar residues" evidence="10">
    <location>
        <begin position="777"/>
        <end position="789"/>
    </location>
</feature>
<dbReference type="SMART" id="SM00060">
    <property type="entry name" value="FN3"/>
    <property type="match status" value="5"/>
</dbReference>
<dbReference type="InterPro" id="IPR036116">
    <property type="entry name" value="FN3_sf"/>
</dbReference>
<feature type="compositionally biased region" description="Polar residues" evidence="10">
    <location>
        <begin position="871"/>
        <end position="882"/>
    </location>
</feature>
<dbReference type="InterPro" id="IPR036179">
    <property type="entry name" value="Ig-like_dom_sf"/>
</dbReference>
<evidence type="ECO:0000256" key="8">
    <source>
        <dbReference type="ARBA" id="ARBA00023157"/>
    </source>
</evidence>
<protein>
    <recommendedName>
        <fullName evidence="16">Down syndrome cell adhesion molecule-like protein Dscam2</fullName>
    </recommendedName>
</protein>
<accession>A0AAV2S0J7</accession>
<sequence length="891" mass="96854">LPDISYLVRFSVANQIGEYVPIEPIQVSTIGEAPSAAPSSVRAEPTSSTSIRVTWDQPPSHTHHSNLIGYSVGIGRHGSVDESSYNFSNVETTVLKGESSSSRSIGSSSGGQVVLTRLQAWTQYQVTVRAYNTHGSGPLSAPVTVRTHEDVPMSAPIGVECSPGLGGGGSLLVNWLPPPAKDHNGNLRLYHLILSSFDYFTDTVNELVRHVSGIQETVNKLKPWTNYTVTVAATTRAGTGPFSTEIICTTPEDVAGVPSGLKVLQSSQSSAIVSWLPPNPPKGVLHGYTLYHRQPNSHKDLQYPLQPMYLSHTVKRLSQGTHVFWLTARTQLGEGPPITPVRLTLKENVAAGLSSLSTQMVSQQGQDIRMSCVTVGIPAVTPVWSKALDQISQDQRIRVGEDGSLMIQSVTRDDRGNYTCSLPHTVRGAHQLYKSVAYTLYVQVPPSPPSVLIAEASSSSLTVSWTVVDTGGAAVRTWALWWRADKDGEAWHTTEFGRITTKHTIRDLHCGKQYQLYVTAASLTGVSPPSTPLTARTSGSPPIAPATQNIASSNTTGAWVWLGRWMDGGCPITHYSLKLRRPQESSWTTLASSLAPQDVYEIGGLRRETTYGLQLTAYNAAGATTATVSIRTGPGLALSSSSAISDFQNDTSITPLHRDPRLLVSASASLLTLVLTVATIIICLKRRSSLDQSNKGNYDTKEAEENKKNLLHQPEGYYATVRKPQPVSGLLERIPENSEDICPYATFQGNTVKGDTKASRFQTYIYQDNHYGVTEARPQSSPTTQGHNRQASHGKRSVGGLRSESEEYDSMQSDSETEVVVSSRTESSNQLDSATLESHAHLHYLPVDRQINKPGIHQGHQELQRIRANTQNVHHNSSSTEPSPVLQRKSL</sequence>
<dbReference type="CDD" id="cd00063">
    <property type="entry name" value="FN3"/>
    <property type="match status" value="5"/>
</dbReference>
<dbReference type="SUPFAM" id="SSF49265">
    <property type="entry name" value="Fibronectin type III"/>
    <property type="match status" value="3"/>
</dbReference>
<keyword evidence="8" id="KW-1015">Disulfide bond</keyword>
<feature type="domain" description="Fibronectin type-III" evidence="13">
    <location>
        <begin position="445"/>
        <end position="540"/>
    </location>
</feature>
<dbReference type="Pfam" id="PF07679">
    <property type="entry name" value="I-set"/>
    <property type="match status" value="1"/>
</dbReference>
<dbReference type="PROSITE" id="PS50835">
    <property type="entry name" value="IG_LIKE"/>
    <property type="match status" value="1"/>
</dbReference>
<feature type="compositionally biased region" description="Polar residues" evidence="10">
    <location>
        <begin position="45"/>
        <end position="60"/>
    </location>
</feature>
<evidence type="ECO:0000256" key="3">
    <source>
        <dbReference type="ARBA" id="ARBA00022729"/>
    </source>
</evidence>
<evidence type="ECO:0000256" key="2">
    <source>
        <dbReference type="ARBA" id="ARBA00022692"/>
    </source>
</evidence>
<dbReference type="InterPro" id="IPR003599">
    <property type="entry name" value="Ig_sub"/>
</dbReference>
<feature type="domain" description="Fibronectin type-III" evidence="13">
    <location>
        <begin position="37"/>
        <end position="150"/>
    </location>
</feature>
<comment type="subcellular location">
    <subcellularLocation>
        <location evidence="1">Membrane</location>
        <topology evidence="1">Single-pass membrane protein</topology>
    </subcellularLocation>
</comment>
<keyword evidence="3" id="KW-0732">Signal</keyword>
<dbReference type="Pfam" id="PF00041">
    <property type="entry name" value="fn3"/>
    <property type="match status" value="4"/>
</dbReference>
<dbReference type="GO" id="GO:0016020">
    <property type="term" value="C:membrane"/>
    <property type="evidence" value="ECO:0007669"/>
    <property type="project" value="UniProtKB-SubCell"/>
</dbReference>
<dbReference type="InterPro" id="IPR013783">
    <property type="entry name" value="Ig-like_fold"/>
</dbReference>
<comment type="caution">
    <text evidence="14">The sequence shown here is derived from an EMBL/GenBank/DDBJ whole genome shotgun (WGS) entry which is preliminary data.</text>
</comment>
<evidence type="ECO:0000256" key="4">
    <source>
        <dbReference type="ARBA" id="ARBA00022737"/>
    </source>
</evidence>
<proteinExistence type="predicted"/>
<name>A0AAV2S0J7_MEGNR</name>
<dbReference type="InterPro" id="IPR003598">
    <property type="entry name" value="Ig_sub2"/>
</dbReference>
<dbReference type="SUPFAM" id="SSF48726">
    <property type="entry name" value="Immunoglobulin"/>
    <property type="match status" value="1"/>
</dbReference>
<dbReference type="EMBL" id="CAXKWB010035491">
    <property type="protein sequence ID" value="CAL4146593.1"/>
    <property type="molecule type" value="Genomic_DNA"/>
</dbReference>
<evidence type="ECO:0000256" key="5">
    <source>
        <dbReference type="ARBA" id="ARBA00022889"/>
    </source>
</evidence>
<evidence type="ECO:0000256" key="6">
    <source>
        <dbReference type="ARBA" id="ARBA00022989"/>
    </source>
</evidence>